<dbReference type="PANTHER" id="PTHR15314:SF1">
    <property type="entry name" value="RIBONUCLEASE P PROTEIN SUBUNIT P20"/>
    <property type="match status" value="1"/>
</dbReference>
<dbReference type="GO" id="GO:0001682">
    <property type="term" value="P:tRNA 5'-leader removal"/>
    <property type="evidence" value="ECO:0007669"/>
    <property type="project" value="Ensembl"/>
</dbReference>
<comment type="subcellular location">
    <subcellularLocation>
        <location evidence="1">Nucleus</location>
        <location evidence="1">Nucleolus</location>
    </subcellularLocation>
</comment>
<evidence type="ECO:0000313" key="6">
    <source>
        <dbReference type="Ensembl" id="ENSSHBP00005014949.1"/>
    </source>
</evidence>
<evidence type="ECO:0000256" key="4">
    <source>
        <dbReference type="ARBA" id="ARBA00023242"/>
    </source>
</evidence>
<sequence>MSSGHAAAPRGGDPPPSHRRRRRGPAPRPPFIPPAPASSSSSSSCPPPAAADVFVTARTDFRAQLRRCQRLLAPGGGSAAPAPPSELRLHGLGLAVPRAINLALQLQAAAPGALRLHASTSSVTLPPSTAGPPRRRRGAPPGRQDEEEEEDDDEEEEDGEGAAPRPRHNSAIHIRVCREAPCA</sequence>
<dbReference type="SUPFAM" id="SSF82704">
    <property type="entry name" value="AlbA-like"/>
    <property type="match status" value="1"/>
</dbReference>
<reference evidence="6" key="2">
    <citation type="submission" date="2025-09" db="UniProtKB">
        <authorList>
            <consortium name="Ensembl"/>
        </authorList>
    </citation>
    <scope>IDENTIFICATION</scope>
</reference>
<dbReference type="GO" id="GO:0000172">
    <property type="term" value="C:ribonuclease MRP complex"/>
    <property type="evidence" value="ECO:0007669"/>
    <property type="project" value="Ensembl"/>
</dbReference>
<keyword evidence="3" id="KW-0819">tRNA processing</keyword>
<dbReference type="GeneTree" id="ENSGT00510000048483"/>
<dbReference type="InParanoid" id="A0A672UI99"/>
<feature type="compositionally biased region" description="Pro residues" evidence="5">
    <location>
        <begin position="26"/>
        <end position="36"/>
    </location>
</feature>
<proteinExistence type="inferred from homology"/>
<dbReference type="GO" id="GO:0004526">
    <property type="term" value="F:ribonuclease P activity"/>
    <property type="evidence" value="ECO:0007669"/>
    <property type="project" value="Ensembl"/>
</dbReference>
<feature type="region of interest" description="Disordered" evidence="5">
    <location>
        <begin position="1"/>
        <end position="50"/>
    </location>
</feature>
<protein>
    <submittedName>
        <fullName evidence="6">POP7 homolog, ribonuclease P/MRP subunit</fullName>
    </submittedName>
</protein>
<evidence type="ECO:0000256" key="1">
    <source>
        <dbReference type="ARBA" id="ARBA00004604"/>
    </source>
</evidence>
<keyword evidence="7" id="KW-1185">Reference proteome</keyword>
<reference evidence="6" key="1">
    <citation type="submission" date="2025-08" db="UniProtKB">
        <authorList>
            <consortium name="Ensembl"/>
        </authorList>
    </citation>
    <scope>IDENTIFICATION</scope>
</reference>
<dbReference type="InterPro" id="IPR036882">
    <property type="entry name" value="Alba-like_dom_sf"/>
</dbReference>
<evidence type="ECO:0000256" key="2">
    <source>
        <dbReference type="ARBA" id="ARBA00008018"/>
    </source>
</evidence>
<dbReference type="Proteomes" id="UP000472266">
    <property type="component" value="Unplaced"/>
</dbReference>
<comment type="similarity">
    <text evidence="2">Belongs to the histone-like Alba family.</text>
</comment>
<dbReference type="InterPro" id="IPR014612">
    <property type="entry name" value="Pop7/Rpp20"/>
</dbReference>
<keyword evidence="4" id="KW-0539">Nucleus</keyword>
<evidence type="ECO:0000313" key="7">
    <source>
        <dbReference type="Proteomes" id="UP000472266"/>
    </source>
</evidence>
<evidence type="ECO:0000256" key="5">
    <source>
        <dbReference type="SAM" id="MobiDB-lite"/>
    </source>
</evidence>
<dbReference type="Pfam" id="PF12328">
    <property type="entry name" value="Rpp20"/>
    <property type="match status" value="1"/>
</dbReference>
<dbReference type="GO" id="GO:0033204">
    <property type="term" value="F:ribonuclease P RNA binding"/>
    <property type="evidence" value="ECO:0007669"/>
    <property type="project" value="Ensembl"/>
</dbReference>
<dbReference type="Ensembl" id="ENSSHBT00005017933.1">
    <property type="protein sequence ID" value="ENSSHBP00005014949.1"/>
    <property type="gene ID" value="ENSSHBG00005013116.1"/>
</dbReference>
<dbReference type="Gene3D" id="3.30.110.20">
    <property type="entry name" value="Alba-like domain"/>
    <property type="match status" value="1"/>
</dbReference>
<gene>
    <name evidence="6" type="primary">POP7</name>
</gene>
<name>A0A672UI99_STRHB</name>
<feature type="region of interest" description="Disordered" evidence="5">
    <location>
        <begin position="119"/>
        <end position="183"/>
    </location>
</feature>
<dbReference type="PANTHER" id="PTHR15314">
    <property type="entry name" value="RIBONUCLEASE P PROTEIN SUBUNIT P20"/>
    <property type="match status" value="1"/>
</dbReference>
<evidence type="ECO:0000256" key="3">
    <source>
        <dbReference type="ARBA" id="ARBA00022694"/>
    </source>
</evidence>
<accession>A0A672UI99</accession>
<dbReference type="GO" id="GO:0005655">
    <property type="term" value="C:nucleolar ribonuclease P complex"/>
    <property type="evidence" value="ECO:0007669"/>
    <property type="project" value="InterPro"/>
</dbReference>
<dbReference type="AlphaFoldDB" id="A0A672UI99"/>
<feature type="compositionally biased region" description="Acidic residues" evidence="5">
    <location>
        <begin position="145"/>
        <end position="160"/>
    </location>
</feature>
<organism evidence="6 7">
    <name type="scientific">Strigops habroptila</name>
    <name type="common">Kakapo</name>
    <dbReference type="NCBI Taxonomy" id="2489341"/>
    <lineage>
        <taxon>Eukaryota</taxon>
        <taxon>Metazoa</taxon>
        <taxon>Chordata</taxon>
        <taxon>Craniata</taxon>
        <taxon>Vertebrata</taxon>
        <taxon>Euteleostomi</taxon>
        <taxon>Archelosauria</taxon>
        <taxon>Archosauria</taxon>
        <taxon>Dinosauria</taxon>
        <taxon>Saurischia</taxon>
        <taxon>Theropoda</taxon>
        <taxon>Coelurosauria</taxon>
        <taxon>Aves</taxon>
        <taxon>Neognathae</taxon>
        <taxon>Neoaves</taxon>
        <taxon>Telluraves</taxon>
        <taxon>Australaves</taxon>
        <taxon>Psittaciformes</taxon>
        <taxon>Psittacidae</taxon>
        <taxon>Strigops</taxon>
    </lineage>
</organism>